<gene>
    <name evidence="5" type="ORF">ABH943_006929</name>
</gene>
<keyword evidence="6" id="KW-1185">Reference proteome</keyword>
<evidence type="ECO:0000256" key="1">
    <source>
        <dbReference type="ARBA" id="ARBA00010062"/>
    </source>
</evidence>
<sequence length="391" mass="41496">MMSRFSRSTIAVALAPVFLTSSMVCSAAYAADTTIGFAAPLTGGSAHYGIDLKHGVEMAIEDANAKKIVIGGQPVHFALDSEDDAGDPRTGTQVAQKLVDAGVVGIVGHFNSGTSIPASRIYYNAGIPMVSPTATNPALTSQGFNTVFRVTNSDSQMGQLAGRSAVESLQGKSIAVMDDRSAFGQGMADEFVKGVEKSGGKIVDREFTTDKAVDFKGQLTRMKSFNPDVVFWAGLDQQAGMVVKQMRQLGMKAVFLGGGSFENETFLQVAGPDADGAMSWDYGVPLSQLKAGKQFDERMKAKYNQGVVAYSPAAYDATWVLVRAMQKANSTDPKVYAPFIKSISFEGIAGDVAFMANGDMKDPAATFYKVTGGKWVPQAIAHGDKVEVLKN</sequence>
<dbReference type="CDD" id="cd06342">
    <property type="entry name" value="PBP1_ABC_LIVBP-like"/>
    <property type="match status" value="1"/>
</dbReference>
<evidence type="ECO:0000313" key="6">
    <source>
        <dbReference type="Proteomes" id="UP001620514"/>
    </source>
</evidence>
<organism evidence="5 6">
    <name type="scientific">Caballeronia udeis</name>
    <dbReference type="NCBI Taxonomy" id="1232866"/>
    <lineage>
        <taxon>Bacteria</taxon>
        <taxon>Pseudomonadati</taxon>
        <taxon>Pseudomonadota</taxon>
        <taxon>Betaproteobacteria</taxon>
        <taxon>Burkholderiales</taxon>
        <taxon>Burkholderiaceae</taxon>
        <taxon>Caballeronia</taxon>
    </lineage>
</organism>
<feature type="domain" description="Leucine-binding protein" evidence="4">
    <location>
        <begin position="34"/>
        <end position="373"/>
    </location>
</feature>
<proteinExistence type="inferred from homology"/>
<feature type="signal peptide" evidence="3">
    <location>
        <begin position="1"/>
        <end position="30"/>
    </location>
</feature>
<dbReference type="Gene3D" id="3.40.50.2300">
    <property type="match status" value="2"/>
</dbReference>
<name>A0ABW8MU07_9BURK</name>
<comment type="similarity">
    <text evidence="1">Belongs to the leucine-binding protein family.</text>
</comment>
<dbReference type="SUPFAM" id="SSF53822">
    <property type="entry name" value="Periplasmic binding protein-like I"/>
    <property type="match status" value="1"/>
</dbReference>
<dbReference type="PANTHER" id="PTHR47151">
    <property type="entry name" value="LEU/ILE/VAL-BINDING ABC TRANSPORTER SUBUNIT"/>
    <property type="match status" value="1"/>
</dbReference>
<dbReference type="InterPro" id="IPR028081">
    <property type="entry name" value="Leu-bd"/>
</dbReference>
<evidence type="ECO:0000259" key="4">
    <source>
        <dbReference type="Pfam" id="PF13458"/>
    </source>
</evidence>
<protein>
    <submittedName>
        <fullName evidence="5">Branched-chain amino acid transport system substrate-binding protein</fullName>
    </submittedName>
</protein>
<dbReference type="InterPro" id="IPR028082">
    <property type="entry name" value="Peripla_BP_I"/>
</dbReference>
<reference evidence="5 6" key="1">
    <citation type="submission" date="2024-10" db="EMBL/GenBank/DDBJ databases">
        <authorList>
            <person name="Deangelis K."/>
            <person name="Huntemann M."/>
            <person name="Clum A."/>
            <person name="Wang J."/>
            <person name="Palaniappan K."/>
            <person name="Ritter S."/>
            <person name="Chen I.-M."/>
            <person name="Stamatis D."/>
            <person name="Reddy T."/>
            <person name="O'Malley R."/>
            <person name="Daum C."/>
            <person name="Ng V."/>
            <person name="Ivanova N."/>
            <person name="Kyrpides N."/>
            <person name="Woyke T."/>
        </authorList>
    </citation>
    <scope>NUCLEOTIDE SEQUENCE [LARGE SCALE GENOMIC DNA]</scope>
    <source>
        <strain evidence="5 6">GAS97</strain>
    </source>
</reference>
<accession>A0ABW8MU07</accession>
<keyword evidence="2 3" id="KW-0732">Signal</keyword>
<dbReference type="Proteomes" id="UP001620514">
    <property type="component" value="Unassembled WGS sequence"/>
</dbReference>
<feature type="chain" id="PRO_5046953319" evidence="3">
    <location>
        <begin position="31"/>
        <end position="391"/>
    </location>
</feature>
<comment type="caution">
    <text evidence="5">The sequence shown here is derived from an EMBL/GenBank/DDBJ whole genome shotgun (WGS) entry which is preliminary data.</text>
</comment>
<dbReference type="Pfam" id="PF13458">
    <property type="entry name" value="Peripla_BP_6"/>
    <property type="match status" value="1"/>
</dbReference>
<dbReference type="EMBL" id="JBIYDN010000029">
    <property type="protein sequence ID" value="MFK4446897.1"/>
    <property type="molecule type" value="Genomic_DNA"/>
</dbReference>
<evidence type="ECO:0000256" key="3">
    <source>
        <dbReference type="SAM" id="SignalP"/>
    </source>
</evidence>
<reference evidence="5 6" key="2">
    <citation type="submission" date="2024-11" db="EMBL/GenBank/DDBJ databases">
        <title>Using genomics to understand microbial adaptation to soil warming.</title>
        <authorList>
            <person name="Deangelis K.M. PhD."/>
        </authorList>
    </citation>
    <scope>NUCLEOTIDE SEQUENCE [LARGE SCALE GENOMIC DNA]</scope>
    <source>
        <strain evidence="5 6">GAS97</strain>
    </source>
</reference>
<evidence type="ECO:0000256" key="2">
    <source>
        <dbReference type="ARBA" id="ARBA00022729"/>
    </source>
</evidence>
<evidence type="ECO:0000313" key="5">
    <source>
        <dbReference type="EMBL" id="MFK4446897.1"/>
    </source>
</evidence>
<dbReference type="PANTHER" id="PTHR47151:SF2">
    <property type="entry name" value="AMINO ACID BINDING PROTEIN"/>
    <property type="match status" value="1"/>
</dbReference>